<evidence type="ECO:0000313" key="2">
    <source>
        <dbReference type="Proteomes" id="UP001066276"/>
    </source>
</evidence>
<protein>
    <submittedName>
        <fullName evidence="1">Uncharacterized protein</fullName>
    </submittedName>
</protein>
<organism evidence="1 2">
    <name type="scientific">Pleurodeles waltl</name>
    <name type="common">Iberian ribbed newt</name>
    <dbReference type="NCBI Taxonomy" id="8319"/>
    <lineage>
        <taxon>Eukaryota</taxon>
        <taxon>Metazoa</taxon>
        <taxon>Chordata</taxon>
        <taxon>Craniata</taxon>
        <taxon>Vertebrata</taxon>
        <taxon>Euteleostomi</taxon>
        <taxon>Amphibia</taxon>
        <taxon>Batrachia</taxon>
        <taxon>Caudata</taxon>
        <taxon>Salamandroidea</taxon>
        <taxon>Salamandridae</taxon>
        <taxon>Pleurodelinae</taxon>
        <taxon>Pleurodeles</taxon>
    </lineage>
</organism>
<dbReference type="EMBL" id="JANPWB010000011">
    <property type="protein sequence ID" value="KAJ1130721.1"/>
    <property type="molecule type" value="Genomic_DNA"/>
</dbReference>
<sequence>MYCWRLAQSCCERGGLLGHERSTGGLPVRAEADLVTLGPTGEPLEEQRLEHLGLTGSRGERREACPVRCRGTRG</sequence>
<comment type="caution">
    <text evidence="1">The sequence shown here is derived from an EMBL/GenBank/DDBJ whole genome shotgun (WGS) entry which is preliminary data.</text>
</comment>
<dbReference type="AlphaFoldDB" id="A0AAV7PTK4"/>
<proteinExistence type="predicted"/>
<reference evidence="1" key="1">
    <citation type="journal article" date="2022" name="bioRxiv">
        <title>Sequencing and chromosome-scale assembly of the giantPleurodeles waltlgenome.</title>
        <authorList>
            <person name="Brown T."/>
            <person name="Elewa A."/>
            <person name="Iarovenko S."/>
            <person name="Subramanian E."/>
            <person name="Araus A.J."/>
            <person name="Petzold A."/>
            <person name="Susuki M."/>
            <person name="Suzuki K.-i.T."/>
            <person name="Hayashi T."/>
            <person name="Toyoda A."/>
            <person name="Oliveira C."/>
            <person name="Osipova E."/>
            <person name="Leigh N.D."/>
            <person name="Simon A."/>
            <person name="Yun M.H."/>
        </authorList>
    </citation>
    <scope>NUCLEOTIDE SEQUENCE</scope>
    <source>
        <strain evidence="1">20211129_DDA</strain>
        <tissue evidence="1">Liver</tissue>
    </source>
</reference>
<keyword evidence="2" id="KW-1185">Reference proteome</keyword>
<dbReference type="Proteomes" id="UP001066276">
    <property type="component" value="Chromosome 7"/>
</dbReference>
<evidence type="ECO:0000313" key="1">
    <source>
        <dbReference type="EMBL" id="KAJ1130721.1"/>
    </source>
</evidence>
<accession>A0AAV7PTK4</accession>
<gene>
    <name evidence="1" type="ORF">NDU88_009071</name>
</gene>
<name>A0AAV7PTK4_PLEWA</name>